<dbReference type="RefSeq" id="WP_203025434.1">
    <property type="nucleotide sequence ID" value="NZ_JAFCXS010000001.1"/>
</dbReference>
<dbReference type="PANTHER" id="PTHR12598:SF0">
    <property type="entry name" value="COPPER HOMEOSTASIS PROTEIN CUTC HOMOLOG"/>
    <property type="match status" value="1"/>
</dbReference>
<sequence>MTKLEICCYGIDCAVTAQRAGADRVELCSAPREGGLTPLAGMLQAALRELTIPVHPIIRPRGGDFCYSRLEFDIMKSDIAQIREWGFPGIVVGVLDEDAHIDVPRMQQIMQLCDGLAVTFHRAFDLCHSPRRALEVLTDLGVARILTSGQQQSAETGIALLRELNQLSTGPIIMAGAGVRLSNLQKFLDCGLQEVHSSASRAIASPMRYRKAGVSMCAEAETDEFSRSCVDGDVIEAMKSMMQMNVNRVA</sequence>
<evidence type="ECO:0000256" key="2">
    <source>
        <dbReference type="HAMAP-Rule" id="MF_00795"/>
    </source>
</evidence>
<evidence type="ECO:0000313" key="3">
    <source>
        <dbReference type="EMBL" id="MBM0745902.1"/>
    </source>
</evidence>
<dbReference type="InterPro" id="IPR005627">
    <property type="entry name" value="CutC-like"/>
</dbReference>
<proteinExistence type="inferred from homology"/>
<dbReference type="SUPFAM" id="SSF110395">
    <property type="entry name" value="CutC-like"/>
    <property type="match status" value="1"/>
</dbReference>
<comment type="similarity">
    <text evidence="1 2">Belongs to the CutC family.</text>
</comment>
<comment type="subcellular location">
    <subcellularLocation>
        <location evidence="2">Cytoplasm</location>
    </subcellularLocation>
</comment>
<protein>
    <recommendedName>
        <fullName evidence="2">PF03932 family protein CutC</fullName>
    </recommendedName>
</protein>
<gene>
    <name evidence="2 3" type="primary">cutC</name>
    <name evidence="3" type="ORF">JJB79_00490</name>
</gene>
<comment type="caution">
    <text evidence="3">The sequence shown here is derived from an EMBL/GenBank/DDBJ whole genome shotgun (WGS) entry which is preliminary data.</text>
</comment>
<dbReference type="InterPro" id="IPR036822">
    <property type="entry name" value="CutC-like_dom_sf"/>
</dbReference>
<dbReference type="NCBIfam" id="NF008603">
    <property type="entry name" value="PRK11572.1"/>
    <property type="match status" value="1"/>
</dbReference>
<name>A0ABS1Z0H5_9GAMM</name>
<organism evidence="3 4">
    <name type="scientific">Pantoea eucrina</name>
    <dbReference type="NCBI Taxonomy" id="472693"/>
    <lineage>
        <taxon>Bacteria</taxon>
        <taxon>Pseudomonadati</taxon>
        <taxon>Pseudomonadota</taxon>
        <taxon>Gammaproteobacteria</taxon>
        <taxon>Enterobacterales</taxon>
        <taxon>Erwiniaceae</taxon>
        <taxon>Pantoea</taxon>
    </lineage>
</organism>
<keyword evidence="2" id="KW-0963">Cytoplasm</keyword>
<dbReference type="HAMAP" id="MF_00795">
    <property type="entry name" value="CutC"/>
    <property type="match status" value="1"/>
</dbReference>
<dbReference type="Proteomes" id="UP000809137">
    <property type="component" value="Unassembled WGS sequence"/>
</dbReference>
<keyword evidence="4" id="KW-1185">Reference proteome</keyword>
<dbReference type="Pfam" id="PF03932">
    <property type="entry name" value="CutC"/>
    <property type="match status" value="1"/>
</dbReference>
<evidence type="ECO:0000256" key="1">
    <source>
        <dbReference type="ARBA" id="ARBA00007768"/>
    </source>
</evidence>
<dbReference type="Gene3D" id="3.20.20.380">
    <property type="entry name" value="Copper homeostasis (CutC) domain"/>
    <property type="match status" value="1"/>
</dbReference>
<accession>A0ABS1Z0H5</accession>
<reference evidence="3 4" key="1">
    <citation type="submission" date="2021-01" db="EMBL/GenBank/DDBJ databases">
        <title>Complete genome sequence of Pantoea eucrina OB49, a heavy metal tolerant bacterium with PGPR potential isolated from wheat in Algeria.</title>
        <authorList>
            <person name="Lekired A."/>
            <person name="Ouzari I.H."/>
        </authorList>
    </citation>
    <scope>NUCLEOTIDE SEQUENCE [LARGE SCALE GENOMIC DNA]</scope>
    <source>
        <strain evidence="3 4">OB49</strain>
    </source>
</reference>
<dbReference type="EMBL" id="JAFCXS010000001">
    <property type="protein sequence ID" value="MBM0745902.1"/>
    <property type="molecule type" value="Genomic_DNA"/>
</dbReference>
<comment type="caution">
    <text evidence="2">Once thought to be involved in copper homeostasis, experiments in E.coli have shown this is not the case.</text>
</comment>
<evidence type="ECO:0000313" key="4">
    <source>
        <dbReference type="Proteomes" id="UP000809137"/>
    </source>
</evidence>
<dbReference type="PANTHER" id="PTHR12598">
    <property type="entry name" value="COPPER HOMEOSTASIS PROTEIN CUTC"/>
    <property type="match status" value="1"/>
</dbReference>